<dbReference type="GO" id="GO:0004821">
    <property type="term" value="F:histidine-tRNA ligase activity"/>
    <property type="evidence" value="ECO:0007669"/>
    <property type="project" value="UniProtKB-UniRule"/>
</dbReference>
<dbReference type="Gene3D" id="3.40.50.800">
    <property type="entry name" value="Anticodon-binding domain"/>
    <property type="match status" value="1"/>
</dbReference>
<dbReference type="HAMAP" id="MF_00127">
    <property type="entry name" value="His_tRNA_synth"/>
    <property type="match status" value="1"/>
</dbReference>
<dbReference type="SUPFAM" id="SSF55681">
    <property type="entry name" value="Class II aaRS and biotin synthetases"/>
    <property type="match status" value="1"/>
</dbReference>
<evidence type="ECO:0000256" key="3">
    <source>
        <dbReference type="ARBA" id="ARBA00022598"/>
    </source>
</evidence>
<dbReference type="InterPro" id="IPR036621">
    <property type="entry name" value="Anticodon-bd_dom_sf"/>
</dbReference>
<feature type="binding site" evidence="10">
    <location>
        <position position="271"/>
    </location>
    <ligand>
        <name>L-histidine</name>
        <dbReference type="ChEBI" id="CHEBI:57595"/>
    </ligand>
</feature>
<proteinExistence type="inferred from homology"/>
<dbReference type="GO" id="GO:0005737">
    <property type="term" value="C:cytoplasm"/>
    <property type="evidence" value="ECO:0007669"/>
    <property type="project" value="UniProtKB-SubCell"/>
</dbReference>
<comment type="catalytic activity">
    <reaction evidence="8 9">
        <text>tRNA(His) + L-histidine + ATP = L-histidyl-tRNA(His) + AMP + diphosphate + H(+)</text>
        <dbReference type="Rhea" id="RHEA:17313"/>
        <dbReference type="Rhea" id="RHEA-COMP:9665"/>
        <dbReference type="Rhea" id="RHEA-COMP:9689"/>
        <dbReference type="ChEBI" id="CHEBI:15378"/>
        <dbReference type="ChEBI" id="CHEBI:30616"/>
        <dbReference type="ChEBI" id="CHEBI:33019"/>
        <dbReference type="ChEBI" id="CHEBI:57595"/>
        <dbReference type="ChEBI" id="CHEBI:78442"/>
        <dbReference type="ChEBI" id="CHEBI:78527"/>
        <dbReference type="ChEBI" id="CHEBI:456215"/>
        <dbReference type="EC" id="6.1.1.21"/>
    </reaction>
</comment>
<keyword evidence="3 9" id="KW-0436">Ligase</keyword>
<evidence type="ECO:0000256" key="10">
    <source>
        <dbReference type="PIRSR" id="PIRSR001549-1"/>
    </source>
</evidence>
<feature type="binding site" evidence="10">
    <location>
        <position position="110"/>
    </location>
    <ligand>
        <name>L-histidine</name>
        <dbReference type="ChEBI" id="CHEBI:57595"/>
    </ligand>
</feature>
<keyword evidence="9" id="KW-0963">Cytoplasm</keyword>
<feature type="binding site" evidence="10">
    <location>
        <begin position="80"/>
        <end position="82"/>
    </location>
    <ligand>
        <name>L-histidine</name>
        <dbReference type="ChEBI" id="CHEBI:57595"/>
    </ligand>
</feature>
<dbReference type="CDD" id="cd00859">
    <property type="entry name" value="HisRS_anticodon"/>
    <property type="match status" value="1"/>
</dbReference>
<evidence type="ECO:0000256" key="8">
    <source>
        <dbReference type="ARBA" id="ARBA00047639"/>
    </source>
</evidence>
<dbReference type="EMBL" id="JAACAK010000114">
    <property type="protein sequence ID" value="NIR76198.1"/>
    <property type="molecule type" value="Genomic_DNA"/>
</dbReference>
<dbReference type="InterPro" id="IPR015807">
    <property type="entry name" value="His-tRNA-ligase"/>
</dbReference>
<comment type="caution">
    <text evidence="12">The sequence shown here is derived from an EMBL/GenBank/DDBJ whole genome shotgun (WGS) entry which is preliminary data.</text>
</comment>
<evidence type="ECO:0000256" key="5">
    <source>
        <dbReference type="ARBA" id="ARBA00022840"/>
    </source>
</evidence>
<gene>
    <name evidence="9" type="primary">hisS</name>
    <name evidence="12" type="ORF">GWO12_13970</name>
</gene>
<comment type="subcellular location">
    <subcellularLocation>
        <location evidence="9">Cytoplasm</location>
    </subcellularLocation>
</comment>
<dbReference type="InterPro" id="IPR006195">
    <property type="entry name" value="aa-tRNA-synth_II"/>
</dbReference>
<dbReference type="NCBIfam" id="TIGR00442">
    <property type="entry name" value="hisS"/>
    <property type="match status" value="1"/>
</dbReference>
<dbReference type="PANTHER" id="PTHR43707:SF1">
    <property type="entry name" value="HISTIDINE--TRNA LIGASE, MITOCHONDRIAL-RELATED"/>
    <property type="match status" value="1"/>
</dbReference>
<dbReference type="InterPro" id="IPR041715">
    <property type="entry name" value="HisRS-like_core"/>
</dbReference>
<reference evidence="12 13" key="1">
    <citation type="submission" date="2020-01" db="EMBL/GenBank/DDBJ databases">
        <title>Genomes assembled from Gulf of Kutch pelagic sediment metagenomes.</title>
        <authorList>
            <person name="Chandrashekar M."/>
            <person name="Mahajan M.S."/>
            <person name="Dave K.J."/>
            <person name="Vatsa P."/>
            <person name="Nathani N.M."/>
        </authorList>
    </citation>
    <scope>NUCLEOTIDE SEQUENCE [LARGE SCALE GENOMIC DNA]</scope>
    <source>
        <strain evidence="12">KS3-K002</strain>
    </source>
</reference>
<dbReference type="Proteomes" id="UP000702544">
    <property type="component" value="Unassembled WGS sequence"/>
</dbReference>
<accession>A0AAE4ZAQ9</accession>
<feature type="domain" description="Aminoacyl-transfer RNA synthetases class-II family profile" evidence="11">
    <location>
        <begin position="1"/>
        <end position="334"/>
    </location>
</feature>
<organism evidence="12 13">
    <name type="scientific">Candidatus Kutchimonas denitrificans</name>
    <dbReference type="NCBI Taxonomy" id="3056748"/>
    <lineage>
        <taxon>Bacteria</taxon>
        <taxon>Pseudomonadati</taxon>
        <taxon>Gemmatimonadota</taxon>
        <taxon>Gemmatimonadia</taxon>
        <taxon>Candidatus Palauibacterales</taxon>
        <taxon>Candidatus Palauibacteraceae</taxon>
        <taxon>Candidatus Kutchimonas</taxon>
    </lineage>
</organism>
<evidence type="ECO:0000313" key="12">
    <source>
        <dbReference type="EMBL" id="NIR76198.1"/>
    </source>
</evidence>
<evidence type="ECO:0000313" key="13">
    <source>
        <dbReference type="Proteomes" id="UP000702544"/>
    </source>
</evidence>
<dbReference type="GO" id="GO:0006427">
    <property type="term" value="P:histidyl-tRNA aminoacylation"/>
    <property type="evidence" value="ECO:0007669"/>
    <property type="project" value="UniProtKB-UniRule"/>
</dbReference>
<dbReference type="InterPro" id="IPR045864">
    <property type="entry name" value="aa-tRNA-synth_II/BPL/LPL"/>
</dbReference>
<sequence>MMTDFQGLPGFRDFYPEDFVVRAHLTRIWRDVARRYGFEEYDGPPLEELELYTRKSGEEIVEQLYEFEDKGGRRVALRPEMTPTLARMVGARARALRKPIRWYSIPQLFRYERKQRGRLREHFQLNMDIIGVADVIADAELIAAAIDICRAAGLDASQIRARVSDRRVLAAILGHVGVPDDRLEAVYGVIDRLDRERRDRLEEKLAGLGLDADAIEAVLETTATRGIEELRARYGDVPAVAETIDELDRYLEHVDDLGVAEFVDIDLSVVRGLAYYTGIVFELWDARRELRAVCGGGRYDSLLDLVGGIDMPALGFGMGDVVLAELLADHGLLPDRQTGIDCFVAYIGPEGRRRALRVAQRLRRAGHSAVYDFRERRLGSQLKSADQLGARLAIILGPQEVEVGQARIRSMSSGDERVVALEDVVEALNEGDTKDE</sequence>
<dbReference type="SUPFAM" id="SSF52954">
    <property type="entry name" value="Class II aaRS ABD-related"/>
    <property type="match status" value="1"/>
</dbReference>
<dbReference type="Pfam" id="PF03129">
    <property type="entry name" value="HGTP_anticodon"/>
    <property type="match status" value="1"/>
</dbReference>
<evidence type="ECO:0000256" key="4">
    <source>
        <dbReference type="ARBA" id="ARBA00022741"/>
    </source>
</evidence>
<dbReference type="InterPro" id="IPR004516">
    <property type="entry name" value="HisRS/HisZ"/>
</dbReference>
<name>A0AAE4ZAQ9_9BACT</name>
<dbReference type="PIRSF" id="PIRSF001549">
    <property type="entry name" value="His-tRNA_synth"/>
    <property type="match status" value="1"/>
</dbReference>
<feature type="binding site" evidence="10">
    <location>
        <position position="128"/>
    </location>
    <ligand>
        <name>L-histidine</name>
        <dbReference type="ChEBI" id="CHEBI:57595"/>
    </ligand>
</feature>
<feature type="binding site" evidence="10">
    <location>
        <begin position="275"/>
        <end position="276"/>
    </location>
    <ligand>
        <name>L-histidine</name>
        <dbReference type="ChEBI" id="CHEBI:57595"/>
    </ligand>
</feature>
<evidence type="ECO:0000256" key="9">
    <source>
        <dbReference type="HAMAP-Rule" id="MF_00127"/>
    </source>
</evidence>
<dbReference type="Pfam" id="PF13393">
    <property type="entry name" value="tRNA-synt_His"/>
    <property type="match status" value="1"/>
</dbReference>
<dbReference type="Gene3D" id="3.30.930.10">
    <property type="entry name" value="Bira Bifunctional Protein, Domain 2"/>
    <property type="match status" value="1"/>
</dbReference>
<dbReference type="GO" id="GO:0005524">
    <property type="term" value="F:ATP binding"/>
    <property type="evidence" value="ECO:0007669"/>
    <property type="project" value="UniProtKB-UniRule"/>
</dbReference>
<dbReference type="InterPro" id="IPR004154">
    <property type="entry name" value="Anticodon-bd"/>
</dbReference>
<comment type="similarity">
    <text evidence="1 9">Belongs to the class-II aminoacyl-tRNA synthetase family.</text>
</comment>
<dbReference type="AlphaFoldDB" id="A0AAE4ZAQ9"/>
<dbReference type="PANTHER" id="PTHR43707">
    <property type="entry name" value="HISTIDYL-TRNA SYNTHETASE"/>
    <property type="match status" value="1"/>
</dbReference>
<dbReference type="CDD" id="cd00773">
    <property type="entry name" value="HisRS-like_core"/>
    <property type="match status" value="1"/>
</dbReference>
<keyword evidence="4 9" id="KW-0547">Nucleotide-binding</keyword>
<dbReference type="PROSITE" id="PS50862">
    <property type="entry name" value="AA_TRNA_LIGASE_II"/>
    <property type="match status" value="1"/>
</dbReference>
<keyword evidence="7 9" id="KW-0030">Aminoacyl-tRNA synthetase</keyword>
<evidence type="ECO:0000256" key="2">
    <source>
        <dbReference type="ARBA" id="ARBA00011738"/>
    </source>
</evidence>
<feature type="binding site" evidence="10">
    <location>
        <position position="124"/>
    </location>
    <ligand>
        <name>L-histidine</name>
        <dbReference type="ChEBI" id="CHEBI:57595"/>
    </ligand>
</feature>
<evidence type="ECO:0000256" key="7">
    <source>
        <dbReference type="ARBA" id="ARBA00023146"/>
    </source>
</evidence>
<dbReference type="EC" id="6.1.1.21" evidence="9"/>
<evidence type="ECO:0000259" key="11">
    <source>
        <dbReference type="PROSITE" id="PS50862"/>
    </source>
</evidence>
<keyword evidence="5 9" id="KW-0067">ATP-binding</keyword>
<dbReference type="InterPro" id="IPR033656">
    <property type="entry name" value="HisRS_anticodon"/>
</dbReference>
<evidence type="ECO:0000256" key="6">
    <source>
        <dbReference type="ARBA" id="ARBA00022917"/>
    </source>
</evidence>
<comment type="subunit">
    <text evidence="2 9">Homodimer.</text>
</comment>
<evidence type="ECO:0000256" key="1">
    <source>
        <dbReference type="ARBA" id="ARBA00008226"/>
    </source>
</evidence>
<protein>
    <recommendedName>
        <fullName evidence="9">Histidine--tRNA ligase</fullName>
        <ecNumber evidence="9">6.1.1.21</ecNumber>
    </recommendedName>
    <alternativeName>
        <fullName evidence="9">Histidyl-tRNA synthetase</fullName>
        <shortName evidence="9">HisRS</shortName>
    </alternativeName>
</protein>
<keyword evidence="6 9" id="KW-0648">Protein biosynthesis</keyword>